<dbReference type="Pfam" id="PF13853">
    <property type="entry name" value="7tm_4"/>
    <property type="match status" value="1"/>
</dbReference>
<keyword evidence="6 13" id="KW-1133">Transmembrane helix</keyword>
<evidence type="ECO:0000256" key="7">
    <source>
        <dbReference type="ARBA" id="ARBA00023040"/>
    </source>
</evidence>
<evidence type="ECO:0000313" key="15">
    <source>
        <dbReference type="EMBL" id="ABC43405.1"/>
    </source>
</evidence>
<sequence length="308" mass="33895">MNSSTVLLTFTIYSSLGSFSLELAVCVLLLYVSGLCVNLLLVLVICADARLHRPMYVLLVHLTLSGLLGSSTVTLSLVRHLLSQAESSLSACLSQVFFTNVYGSSMFCLLALMAYDRYVSICKPLLYHAIMRPGRLRLLLALLYLLLSSSSAVQVYLTSTLPLCQHSLDKLLCDSLAISKLSCQRNSLVGLYGLCCAACVIALPCLLVLLSYCHIFSVMLKLSGESQRKALQTCTPHLVVFINFSGAAFCGVTYNRLSANIPKTVNILACVSFFLVPPLFNPIIYGIKMKEIRLSIHRVMRRGILQHR</sequence>
<evidence type="ECO:0000256" key="4">
    <source>
        <dbReference type="ARBA" id="ARBA00022692"/>
    </source>
</evidence>
<dbReference type="PRINTS" id="PR00237">
    <property type="entry name" value="GPCRRHODOPSN"/>
</dbReference>
<keyword evidence="4 13" id="KW-0812">Transmembrane</keyword>
<dbReference type="PANTHER" id="PTHR26451:SF345">
    <property type="entry name" value="OLFACTORY RECEPTOR"/>
    <property type="match status" value="1"/>
</dbReference>
<feature type="transmembrane region" description="Helical" evidence="13">
    <location>
        <begin position="97"/>
        <end position="115"/>
    </location>
</feature>
<dbReference type="GO" id="GO:0005549">
    <property type="term" value="F:odorant binding"/>
    <property type="evidence" value="ECO:0007669"/>
    <property type="project" value="TreeGrafter"/>
</dbReference>
<evidence type="ECO:0000256" key="10">
    <source>
        <dbReference type="ARBA" id="ARBA00023170"/>
    </source>
</evidence>
<evidence type="ECO:0000256" key="11">
    <source>
        <dbReference type="ARBA" id="ARBA00023180"/>
    </source>
</evidence>
<evidence type="ECO:0000256" key="3">
    <source>
        <dbReference type="ARBA" id="ARBA00022606"/>
    </source>
</evidence>
<evidence type="ECO:0000256" key="12">
    <source>
        <dbReference type="ARBA" id="ARBA00023224"/>
    </source>
</evidence>
<organism evidence="15">
    <name type="scientific">Tetraodon nigroviridis</name>
    <name type="common">Spotted green pufferfish</name>
    <name type="synonym">Chelonodon nigroviridis</name>
    <dbReference type="NCBI Taxonomy" id="99883"/>
    <lineage>
        <taxon>Eukaryota</taxon>
        <taxon>Metazoa</taxon>
        <taxon>Chordata</taxon>
        <taxon>Craniata</taxon>
        <taxon>Vertebrata</taxon>
        <taxon>Euteleostomi</taxon>
        <taxon>Actinopterygii</taxon>
        <taxon>Neopterygii</taxon>
        <taxon>Teleostei</taxon>
        <taxon>Neoteleostei</taxon>
        <taxon>Acanthomorphata</taxon>
        <taxon>Eupercaria</taxon>
        <taxon>Tetraodontiformes</taxon>
        <taxon>Tetradontoidea</taxon>
        <taxon>Tetraodontidae</taxon>
        <taxon>Tetraodon</taxon>
    </lineage>
</organism>
<feature type="transmembrane region" description="Helical" evidence="13">
    <location>
        <begin position="20"/>
        <end position="44"/>
    </location>
</feature>
<evidence type="ECO:0000259" key="14">
    <source>
        <dbReference type="PROSITE" id="PS50262"/>
    </source>
</evidence>
<keyword evidence="7" id="KW-0297">G-protein coupled receptor</keyword>
<feature type="domain" description="G-protein coupled receptors family 1 profile" evidence="14">
    <location>
        <begin position="37"/>
        <end position="285"/>
    </location>
</feature>
<evidence type="ECO:0000256" key="13">
    <source>
        <dbReference type="SAM" id="Phobius"/>
    </source>
</evidence>
<dbReference type="EMBL" id="DQ306176">
    <property type="protein sequence ID" value="ABC43405.1"/>
    <property type="molecule type" value="Genomic_DNA"/>
</dbReference>
<dbReference type="AlphaFoldDB" id="Q2PR62"/>
<feature type="transmembrane region" description="Helical" evidence="13">
    <location>
        <begin position="136"/>
        <end position="157"/>
    </location>
</feature>
<keyword evidence="5" id="KW-0552">Olfaction</keyword>
<evidence type="ECO:0000256" key="9">
    <source>
        <dbReference type="ARBA" id="ARBA00023157"/>
    </source>
</evidence>
<dbReference type="Gene3D" id="1.20.1070.10">
    <property type="entry name" value="Rhodopsin 7-helix transmembrane proteins"/>
    <property type="match status" value="1"/>
</dbReference>
<dbReference type="GO" id="GO:0004984">
    <property type="term" value="F:olfactory receptor activity"/>
    <property type="evidence" value="ECO:0007669"/>
    <property type="project" value="InterPro"/>
</dbReference>
<dbReference type="PRINTS" id="PR00245">
    <property type="entry name" value="OLFACTORYR"/>
</dbReference>
<dbReference type="InterPro" id="IPR000725">
    <property type="entry name" value="Olfact_rcpt"/>
</dbReference>
<feature type="transmembrane region" description="Helical" evidence="13">
    <location>
        <begin position="234"/>
        <end position="254"/>
    </location>
</feature>
<gene>
    <name evidence="15" type="primary">OR14677-1</name>
</gene>
<reference evidence="15" key="1">
    <citation type="journal article" date="2006" name="BMC Genomics">
        <title>The odorant receptor repertoire of teleost fish.</title>
        <authorList>
            <person name="Alioto T.S."/>
            <person name="Ngai J."/>
        </authorList>
    </citation>
    <scope>NUCLEOTIDE SEQUENCE</scope>
</reference>
<evidence type="ECO:0000256" key="1">
    <source>
        <dbReference type="ARBA" id="ARBA00004651"/>
    </source>
</evidence>
<keyword evidence="12" id="KW-0807">Transducer</keyword>
<dbReference type="FunFam" id="1.20.1070.10:FF:000024">
    <property type="entry name" value="Olfactory receptor"/>
    <property type="match status" value="1"/>
</dbReference>
<protein>
    <submittedName>
        <fullName evidence="15">Odorant receptor</fullName>
    </submittedName>
</protein>
<evidence type="ECO:0000256" key="2">
    <source>
        <dbReference type="ARBA" id="ARBA00022475"/>
    </source>
</evidence>
<feature type="transmembrane region" description="Helical" evidence="13">
    <location>
        <begin position="56"/>
        <end position="77"/>
    </location>
</feature>
<keyword evidence="3" id="KW-0716">Sensory transduction</keyword>
<name>Q2PR62_TETNG</name>
<feature type="transmembrane region" description="Helical" evidence="13">
    <location>
        <begin position="189"/>
        <end position="213"/>
    </location>
</feature>
<dbReference type="InterPro" id="IPR017452">
    <property type="entry name" value="GPCR_Rhodpsn_7TM"/>
</dbReference>
<feature type="transmembrane region" description="Helical" evidence="13">
    <location>
        <begin position="266"/>
        <end position="287"/>
    </location>
</feature>
<dbReference type="GO" id="GO:0004930">
    <property type="term" value="F:G protein-coupled receptor activity"/>
    <property type="evidence" value="ECO:0007669"/>
    <property type="project" value="UniProtKB-KW"/>
</dbReference>
<accession>Q2PR62</accession>
<comment type="subcellular location">
    <subcellularLocation>
        <location evidence="1">Cell membrane</location>
        <topology evidence="1">Multi-pass membrane protein</topology>
    </subcellularLocation>
</comment>
<dbReference type="InterPro" id="IPR052921">
    <property type="entry name" value="GPCR1_Superfamily_Member"/>
</dbReference>
<keyword evidence="2" id="KW-1003">Cell membrane</keyword>
<keyword evidence="9" id="KW-1015">Disulfide bond</keyword>
<evidence type="ECO:0000256" key="5">
    <source>
        <dbReference type="ARBA" id="ARBA00022725"/>
    </source>
</evidence>
<keyword evidence="8 13" id="KW-0472">Membrane</keyword>
<evidence type="ECO:0000256" key="6">
    <source>
        <dbReference type="ARBA" id="ARBA00022989"/>
    </source>
</evidence>
<evidence type="ECO:0000256" key="8">
    <source>
        <dbReference type="ARBA" id="ARBA00023136"/>
    </source>
</evidence>
<dbReference type="InterPro" id="IPR000276">
    <property type="entry name" value="GPCR_Rhodpsn"/>
</dbReference>
<keyword evidence="11" id="KW-0325">Glycoprotein</keyword>
<dbReference type="PROSITE" id="PS50262">
    <property type="entry name" value="G_PROTEIN_RECEP_F1_2"/>
    <property type="match status" value="1"/>
</dbReference>
<proteinExistence type="predicted"/>
<dbReference type="PANTHER" id="PTHR26451">
    <property type="entry name" value="G_PROTEIN_RECEP_F1_2 DOMAIN-CONTAINING PROTEIN"/>
    <property type="match status" value="1"/>
</dbReference>
<dbReference type="SUPFAM" id="SSF81321">
    <property type="entry name" value="Family A G protein-coupled receptor-like"/>
    <property type="match status" value="1"/>
</dbReference>
<keyword evidence="10 15" id="KW-0675">Receptor</keyword>
<dbReference type="GO" id="GO:0005886">
    <property type="term" value="C:plasma membrane"/>
    <property type="evidence" value="ECO:0007669"/>
    <property type="project" value="UniProtKB-SubCell"/>
</dbReference>